<dbReference type="InterPro" id="IPR008538">
    <property type="entry name" value="Uma2"/>
</dbReference>
<keyword evidence="3" id="KW-1185">Reference proteome</keyword>
<accession>A0ABY6F6G4</accession>
<keyword evidence="2" id="KW-0255">Endonuclease</keyword>
<dbReference type="EMBL" id="CP089977">
    <property type="protein sequence ID" value="UXZ05696.1"/>
    <property type="molecule type" value="Genomic_DNA"/>
</dbReference>
<dbReference type="SUPFAM" id="SSF52980">
    <property type="entry name" value="Restriction endonuclease-like"/>
    <property type="match status" value="1"/>
</dbReference>
<feature type="domain" description="Putative restriction endonuclease" evidence="1">
    <location>
        <begin position="32"/>
        <end position="187"/>
    </location>
</feature>
<dbReference type="PANTHER" id="PTHR36558">
    <property type="entry name" value="GLR1098 PROTEIN"/>
    <property type="match status" value="1"/>
</dbReference>
<dbReference type="RefSeq" id="WP_263077211.1">
    <property type="nucleotide sequence ID" value="NZ_CP089977.1"/>
</dbReference>
<organism evidence="2 3">
    <name type="scientific">Moraxella nasicaprae</name>
    <dbReference type="NCBI Taxonomy" id="2904122"/>
    <lineage>
        <taxon>Bacteria</taxon>
        <taxon>Pseudomonadati</taxon>
        <taxon>Pseudomonadota</taxon>
        <taxon>Gammaproteobacteria</taxon>
        <taxon>Moraxellales</taxon>
        <taxon>Moraxellaceae</taxon>
        <taxon>Moraxella</taxon>
    </lineage>
</organism>
<dbReference type="InterPro" id="IPR012296">
    <property type="entry name" value="Nuclease_put_TT1808"/>
</dbReference>
<dbReference type="PANTHER" id="PTHR36558:SF1">
    <property type="entry name" value="RESTRICTION ENDONUCLEASE DOMAIN-CONTAINING PROTEIN-RELATED"/>
    <property type="match status" value="1"/>
</dbReference>
<dbReference type="InterPro" id="IPR011335">
    <property type="entry name" value="Restrct_endonuc-II-like"/>
</dbReference>
<evidence type="ECO:0000313" key="3">
    <source>
        <dbReference type="Proteomes" id="UP001063782"/>
    </source>
</evidence>
<proteinExistence type="predicted"/>
<reference evidence="2" key="1">
    <citation type="submission" date="2021-12" db="EMBL/GenBank/DDBJ databases">
        <title>taxonomy of Moraxella sp. ZY201224.</title>
        <authorList>
            <person name="Li F."/>
        </authorList>
    </citation>
    <scope>NUCLEOTIDE SEQUENCE</scope>
    <source>
        <strain evidence="2">ZY201224</strain>
    </source>
</reference>
<dbReference type="GO" id="GO:0004519">
    <property type="term" value="F:endonuclease activity"/>
    <property type="evidence" value="ECO:0007669"/>
    <property type="project" value="UniProtKB-KW"/>
</dbReference>
<protein>
    <submittedName>
        <fullName evidence="2">Uma2 family endonuclease</fullName>
    </submittedName>
</protein>
<dbReference type="CDD" id="cd06260">
    <property type="entry name" value="DUF820-like"/>
    <property type="match status" value="1"/>
</dbReference>
<sequence length="205" mass="23952">MNTLIFTPFNVGFYQSHSQSKDIAQEKITAQDFVVMANALPDKRFELIDGQIIAMANTKPRHNLIMNNLSWLFQNHFRNNEYPCHFFSDIACKIDEYNCLQPDILVVCNDSIHKDLLEYPTVVGEIFSSNHENDIKKLVRYKNCPSIFEILMIEQTKAQITVHRRGKFGRWSDTLYKQGDEILLDSINLTLRVDDIYQKVVFDKQ</sequence>
<evidence type="ECO:0000259" key="1">
    <source>
        <dbReference type="Pfam" id="PF05685"/>
    </source>
</evidence>
<dbReference type="Gene3D" id="3.90.1570.10">
    <property type="entry name" value="tt1808, chain A"/>
    <property type="match status" value="1"/>
</dbReference>
<name>A0ABY6F6G4_9GAMM</name>
<dbReference type="Proteomes" id="UP001063782">
    <property type="component" value="Chromosome"/>
</dbReference>
<evidence type="ECO:0000313" key="2">
    <source>
        <dbReference type="EMBL" id="UXZ05696.1"/>
    </source>
</evidence>
<keyword evidence="2" id="KW-0540">Nuclease</keyword>
<dbReference type="Pfam" id="PF05685">
    <property type="entry name" value="Uma2"/>
    <property type="match status" value="1"/>
</dbReference>
<keyword evidence="2" id="KW-0378">Hydrolase</keyword>
<gene>
    <name evidence="2" type="ORF">LU297_04455</name>
</gene>